<evidence type="ECO:0000313" key="2">
    <source>
        <dbReference type="Proteomes" id="UP001164250"/>
    </source>
</evidence>
<dbReference type="EMBL" id="CM047897">
    <property type="protein sequence ID" value="KAJ0112349.1"/>
    <property type="molecule type" value="Genomic_DNA"/>
</dbReference>
<name>A0ACC1CA11_9ROSI</name>
<dbReference type="Proteomes" id="UP001164250">
    <property type="component" value="Chromosome 1"/>
</dbReference>
<gene>
    <name evidence="1" type="ORF">Patl1_02312</name>
</gene>
<protein>
    <submittedName>
        <fullName evidence="1">Uncharacterized protein</fullName>
    </submittedName>
</protein>
<proteinExistence type="predicted"/>
<organism evidence="1 2">
    <name type="scientific">Pistacia atlantica</name>
    <dbReference type="NCBI Taxonomy" id="434234"/>
    <lineage>
        <taxon>Eukaryota</taxon>
        <taxon>Viridiplantae</taxon>
        <taxon>Streptophyta</taxon>
        <taxon>Embryophyta</taxon>
        <taxon>Tracheophyta</taxon>
        <taxon>Spermatophyta</taxon>
        <taxon>Magnoliopsida</taxon>
        <taxon>eudicotyledons</taxon>
        <taxon>Gunneridae</taxon>
        <taxon>Pentapetalae</taxon>
        <taxon>rosids</taxon>
        <taxon>malvids</taxon>
        <taxon>Sapindales</taxon>
        <taxon>Anacardiaceae</taxon>
        <taxon>Pistacia</taxon>
    </lineage>
</organism>
<evidence type="ECO:0000313" key="1">
    <source>
        <dbReference type="EMBL" id="KAJ0112349.1"/>
    </source>
</evidence>
<accession>A0ACC1CA11</accession>
<reference evidence="2" key="1">
    <citation type="journal article" date="2023" name="G3 (Bethesda)">
        <title>Genome assembly and association tests identify interacting loci associated with vigor, precocity, and sex in interspecific pistachio rootstocks.</title>
        <authorList>
            <person name="Palmer W."/>
            <person name="Jacygrad E."/>
            <person name="Sagayaradj S."/>
            <person name="Cavanaugh K."/>
            <person name="Han R."/>
            <person name="Bertier L."/>
            <person name="Beede B."/>
            <person name="Kafkas S."/>
            <person name="Golino D."/>
            <person name="Preece J."/>
            <person name="Michelmore R."/>
        </authorList>
    </citation>
    <scope>NUCLEOTIDE SEQUENCE [LARGE SCALE GENOMIC DNA]</scope>
</reference>
<sequence length="49" mass="5722">MDTYPLFNLKNSTFNFCLNPKINVAIFIQFLSIFKVIGQVSLNFCLYLK</sequence>
<keyword evidence="2" id="KW-1185">Reference proteome</keyword>
<comment type="caution">
    <text evidence="1">The sequence shown here is derived from an EMBL/GenBank/DDBJ whole genome shotgun (WGS) entry which is preliminary data.</text>
</comment>